<dbReference type="AlphaFoldDB" id="A0A1X7A143"/>
<dbReference type="InterPro" id="IPR014586">
    <property type="entry name" value="UCP033909"/>
</dbReference>
<name>A0A1X7A143_9RHOB</name>
<gene>
    <name evidence="1" type="ORF">ROA7450_03583</name>
</gene>
<evidence type="ECO:0008006" key="3">
    <source>
        <dbReference type="Google" id="ProtNLM"/>
    </source>
</evidence>
<sequence>MKNCISSSLRTWENLRKQNLFKSVFLCFVTFGLLSCSGPKDLVDVPTTVPVESVPEVTKHRIFIATSRAKSDESGEFYSGERGRGLNFASVTVSIPPEHRKGKIERPGSLPADPEKHFVINDPKNFKNRSAFQTDLSAHLSTLKQDDRNLLVFIHGYNTNLTSAILQVSQFVEDSGYDGVPVLFSWASSGKTVKYVYDINSALVARDHLVSMFSTLQIPIIKGYDVVAHSMGTLLVMEASRQIAMTTGLNPTGKVRNVVLAAPDIDIDLFISQIRLLPAKGRNIIIMVSKDDAALKASRRIAGGVQRVGQTSATELSKLGVTAIDLSEVQDKSSFSHSKFKDSPAVVQLIGTALEEKSSFNQGPSLSLGQVISVGVDGAIKAIPGTGG</sequence>
<dbReference type="SUPFAM" id="SSF53474">
    <property type="entry name" value="alpha/beta-Hydrolases"/>
    <property type="match status" value="1"/>
</dbReference>
<accession>A0A1X7A143</accession>
<dbReference type="Proteomes" id="UP000193061">
    <property type="component" value="Unassembled WGS sequence"/>
</dbReference>
<reference evidence="1 2" key="1">
    <citation type="submission" date="2017-03" db="EMBL/GenBank/DDBJ databases">
        <authorList>
            <person name="Afonso C.L."/>
            <person name="Miller P.J."/>
            <person name="Scott M.A."/>
            <person name="Spackman E."/>
            <person name="Goraichik I."/>
            <person name="Dimitrov K.M."/>
            <person name="Suarez D.L."/>
            <person name="Swayne D.E."/>
        </authorList>
    </citation>
    <scope>NUCLEOTIDE SEQUENCE [LARGE SCALE GENOMIC DNA]</scope>
    <source>
        <strain evidence="1 2">CECT 7450</strain>
    </source>
</reference>
<dbReference type="Pfam" id="PF05990">
    <property type="entry name" value="DUF900"/>
    <property type="match status" value="1"/>
</dbReference>
<dbReference type="OrthoDB" id="9797755at2"/>
<dbReference type="Gene3D" id="3.40.50.1820">
    <property type="entry name" value="alpha/beta hydrolase"/>
    <property type="match status" value="1"/>
</dbReference>
<protein>
    <recommendedName>
        <fullName evidence="3">Alpha/beta hydrolase family protein</fullName>
    </recommendedName>
</protein>
<evidence type="ECO:0000313" key="2">
    <source>
        <dbReference type="Proteomes" id="UP000193061"/>
    </source>
</evidence>
<dbReference type="PIRSF" id="PIRSF033909">
    <property type="entry name" value="UCP033909"/>
    <property type="match status" value="1"/>
</dbReference>
<dbReference type="InterPro" id="IPR010297">
    <property type="entry name" value="DUF900_hydrolase"/>
</dbReference>
<organism evidence="1 2">
    <name type="scientific">Roseovarius albus</name>
    <dbReference type="NCBI Taxonomy" id="1247867"/>
    <lineage>
        <taxon>Bacteria</taxon>
        <taxon>Pseudomonadati</taxon>
        <taxon>Pseudomonadota</taxon>
        <taxon>Alphaproteobacteria</taxon>
        <taxon>Rhodobacterales</taxon>
        <taxon>Roseobacteraceae</taxon>
        <taxon>Roseovarius</taxon>
    </lineage>
</organism>
<dbReference type="PANTHER" id="PTHR36513:SF1">
    <property type="entry name" value="TRANSMEMBRANE PROTEIN"/>
    <property type="match status" value="1"/>
</dbReference>
<evidence type="ECO:0000313" key="1">
    <source>
        <dbReference type="EMBL" id="SLN67238.1"/>
    </source>
</evidence>
<dbReference type="EMBL" id="FWFX01000014">
    <property type="protein sequence ID" value="SLN67238.1"/>
    <property type="molecule type" value="Genomic_DNA"/>
</dbReference>
<dbReference type="InterPro" id="IPR029058">
    <property type="entry name" value="AB_hydrolase_fold"/>
</dbReference>
<dbReference type="PANTHER" id="PTHR36513">
    <property type="entry name" value="ABC TRANSMEMBRANE TYPE-1 DOMAIN-CONTAINING PROTEIN"/>
    <property type="match status" value="1"/>
</dbReference>
<keyword evidence="2" id="KW-1185">Reference proteome</keyword>
<proteinExistence type="predicted"/>
<dbReference type="RefSeq" id="WP_159454095.1">
    <property type="nucleotide sequence ID" value="NZ_FWFX01000014.1"/>
</dbReference>